<proteinExistence type="predicted"/>
<organism evidence="1 2">
    <name type="scientific">Caenorhabditis japonica</name>
    <dbReference type="NCBI Taxonomy" id="281687"/>
    <lineage>
        <taxon>Eukaryota</taxon>
        <taxon>Metazoa</taxon>
        <taxon>Ecdysozoa</taxon>
        <taxon>Nematoda</taxon>
        <taxon>Chromadorea</taxon>
        <taxon>Rhabditida</taxon>
        <taxon>Rhabditina</taxon>
        <taxon>Rhabditomorpha</taxon>
        <taxon>Rhabditoidea</taxon>
        <taxon>Rhabditidae</taxon>
        <taxon>Peloderinae</taxon>
        <taxon>Caenorhabditis</taxon>
    </lineage>
</organism>
<protein>
    <recommendedName>
        <fullName evidence="3">Follistatin-like domain-containing protein</fullName>
    </recommendedName>
</protein>
<reference evidence="1" key="2">
    <citation type="submission" date="2022-06" db="UniProtKB">
        <authorList>
            <consortium name="EnsemblMetazoa"/>
        </authorList>
    </citation>
    <scope>IDENTIFICATION</scope>
    <source>
        <strain evidence="1">DF5081</strain>
    </source>
</reference>
<evidence type="ECO:0000313" key="1">
    <source>
        <dbReference type="EnsemblMetazoa" id="CJA15863.1"/>
    </source>
</evidence>
<evidence type="ECO:0000313" key="2">
    <source>
        <dbReference type="Proteomes" id="UP000005237"/>
    </source>
</evidence>
<keyword evidence="2" id="KW-1185">Reference proteome</keyword>
<dbReference type="Proteomes" id="UP000005237">
    <property type="component" value="Unassembled WGS sequence"/>
</dbReference>
<evidence type="ECO:0008006" key="3">
    <source>
        <dbReference type="Google" id="ProtNLM"/>
    </source>
</evidence>
<sequence length="77" mass="8608">MECKSPMMCVQRVRPCIGRSCKEVPTCEQPDTCEAVVCPPSQRCSLENGKPMCKKHIPPTRGIIGKATLDEKQFQNE</sequence>
<dbReference type="AlphaFoldDB" id="A0A8R1I1R6"/>
<name>A0A8R1I1R6_CAEJA</name>
<dbReference type="EnsemblMetazoa" id="CJA15863.1">
    <property type="protein sequence ID" value="CJA15863.1"/>
    <property type="gene ID" value="WBGene00135067"/>
</dbReference>
<reference evidence="2" key="1">
    <citation type="submission" date="2010-08" db="EMBL/GenBank/DDBJ databases">
        <authorList>
            <consortium name="Caenorhabditis japonica Sequencing Consortium"/>
            <person name="Wilson R.K."/>
        </authorList>
    </citation>
    <scope>NUCLEOTIDE SEQUENCE [LARGE SCALE GENOMIC DNA]</scope>
    <source>
        <strain evidence="2">DF5081</strain>
    </source>
</reference>
<accession>A0A8R1I1R6</accession>